<evidence type="ECO:0000256" key="1">
    <source>
        <dbReference type="SAM" id="MobiDB-lite"/>
    </source>
</evidence>
<name>A0A517VPQ6_9PLAN</name>
<reference evidence="3 4" key="1">
    <citation type="submission" date="2019-03" db="EMBL/GenBank/DDBJ databases">
        <title>Deep-cultivation of Planctomycetes and their phenomic and genomic characterization uncovers novel biology.</title>
        <authorList>
            <person name="Wiegand S."/>
            <person name="Jogler M."/>
            <person name="Boedeker C."/>
            <person name="Pinto D."/>
            <person name="Vollmers J."/>
            <person name="Rivas-Marin E."/>
            <person name="Kohn T."/>
            <person name="Peeters S.H."/>
            <person name="Heuer A."/>
            <person name="Rast P."/>
            <person name="Oberbeckmann S."/>
            <person name="Bunk B."/>
            <person name="Jeske O."/>
            <person name="Meyerdierks A."/>
            <person name="Storesund J.E."/>
            <person name="Kallscheuer N."/>
            <person name="Luecker S."/>
            <person name="Lage O.M."/>
            <person name="Pohl T."/>
            <person name="Merkel B.J."/>
            <person name="Hornburger P."/>
            <person name="Mueller R.-W."/>
            <person name="Bruemmer F."/>
            <person name="Labrenz M."/>
            <person name="Spormann A.M."/>
            <person name="Op den Camp H."/>
            <person name="Overmann J."/>
            <person name="Amann R."/>
            <person name="Jetten M.S.M."/>
            <person name="Mascher T."/>
            <person name="Medema M.H."/>
            <person name="Devos D.P."/>
            <person name="Kaster A.-K."/>
            <person name="Ovreas L."/>
            <person name="Rohde M."/>
            <person name="Galperin M.Y."/>
            <person name="Jogler C."/>
        </authorList>
    </citation>
    <scope>NUCLEOTIDE SEQUENCE [LARGE SCALE GENOMIC DNA]</scope>
    <source>
        <strain evidence="3 4">V144</strain>
    </source>
</reference>
<feature type="compositionally biased region" description="Polar residues" evidence="1">
    <location>
        <begin position="320"/>
        <end position="330"/>
    </location>
</feature>
<feature type="domain" description="Serine aminopeptidase S33" evidence="2">
    <location>
        <begin position="80"/>
        <end position="223"/>
    </location>
</feature>
<gene>
    <name evidence="3" type="ORF">V144x_04320</name>
</gene>
<accession>A0A517VPQ6</accession>
<dbReference type="InterPro" id="IPR022742">
    <property type="entry name" value="Hydrolase_4"/>
</dbReference>
<dbReference type="RefSeq" id="WP_144980668.1">
    <property type="nucleotide sequence ID" value="NZ_CP037920.1"/>
</dbReference>
<dbReference type="EMBL" id="CP037920">
    <property type="protein sequence ID" value="QDT94998.1"/>
    <property type="molecule type" value="Genomic_DNA"/>
</dbReference>
<organism evidence="3 4">
    <name type="scientific">Gimesia aquarii</name>
    <dbReference type="NCBI Taxonomy" id="2527964"/>
    <lineage>
        <taxon>Bacteria</taxon>
        <taxon>Pseudomonadati</taxon>
        <taxon>Planctomycetota</taxon>
        <taxon>Planctomycetia</taxon>
        <taxon>Planctomycetales</taxon>
        <taxon>Planctomycetaceae</taxon>
        <taxon>Gimesia</taxon>
    </lineage>
</organism>
<dbReference type="AlphaFoldDB" id="A0A517VPQ6"/>
<dbReference type="Pfam" id="PF12146">
    <property type="entry name" value="Hydrolase_4"/>
    <property type="match status" value="1"/>
</dbReference>
<evidence type="ECO:0000313" key="3">
    <source>
        <dbReference type="EMBL" id="QDT94998.1"/>
    </source>
</evidence>
<evidence type="ECO:0000313" key="4">
    <source>
        <dbReference type="Proteomes" id="UP000318704"/>
    </source>
</evidence>
<evidence type="ECO:0000259" key="2">
    <source>
        <dbReference type="Pfam" id="PF12146"/>
    </source>
</evidence>
<dbReference type="SUPFAM" id="SSF53474">
    <property type="entry name" value="alpha/beta-Hydrolases"/>
    <property type="match status" value="1"/>
</dbReference>
<dbReference type="InterPro" id="IPR029058">
    <property type="entry name" value="AB_hydrolase_fold"/>
</dbReference>
<proteinExistence type="predicted"/>
<dbReference type="Proteomes" id="UP000318704">
    <property type="component" value="Chromosome"/>
</dbReference>
<dbReference type="KEGG" id="gaw:V144x_04320"/>
<protein>
    <submittedName>
        <fullName evidence="3">Esterase</fullName>
    </submittedName>
</protein>
<sequence>MSWLFWCIVIVILLELVIQYCIMRAAYPVLFAPMPGRLDLAGSTDDLLKQNHTVQIEHVEIPTTNGLILRGFIATPKKSDPQGLILFCHPFKSSGAIALSQCRALLQAGFAVFSFDFRNHGESDIDLNYQAIHWLSKHEINDVKSAIHFIRTQSKWAHLQLGLLGMSRGAGAALVVAAQSSQIQFVACEGAFANEDLFLDHAIRWGERFVPRWFIQLVPTWEVVFAFRIMLWYSQKRQGCQYVNLKPYLSSLRDRDLLFLVGEKDQSVVPRMTELITRKIHDSRITVCSVPDAIHNAGRNAQPQQYDSALLHFFSQMSVGDSPQPASNSEKQTKTEPELVSGDISSSIY</sequence>
<feature type="region of interest" description="Disordered" evidence="1">
    <location>
        <begin position="320"/>
        <end position="349"/>
    </location>
</feature>
<dbReference type="InterPro" id="IPR052920">
    <property type="entry name" value="DNA-binding_regulatory"/>
</dbReference>
<dbReference type="Gene3D" id="3.40.50.1820">
    <property type="entry name" value="alpha/beta hydrolase"/>
    <property type="match status" value="1"/>
</dbReference>
<dbReference type="PANTHER" id="PTHR43358">
    <property type="entry name" value="ALPHA/BETA-HYDROLASE"/>
    <property type="match status" value="1"/>
</dbReference>
<dbReference type="PANTHER" id="PTHR43358:SF4">
    <property type="entry name" value="ALPHA_BETA HYDROLASE FOLD-1 DOMAIN-CONTAINING PROTEIN"/>
    <property type="match status" value="1"/>
</dbReference>